<dbReference type="AlphaFoldDB" id="A0A543PPF1"/>
<comment type="caution">
    <text evidence="2">The sequence shown here is derived from an EMBL/GenBank/DDBJ whole genome shotgun (WGS) entry which is preliminary data.</text>
</comment>
<organism evidence="2 3">
    <name type="scientific">Humibacillus xanthopallidus</name>
    <dbReference type="NCBI Taxonomy" id="412689"/>
    <lineage>
        <taxon>Bacteria</taxon>
        <taxon>Bacillati</taxon>
        <taxon>Actinomycetota</taxon>
        <taxon>Actinomycetes</taxon>
        <taxon>Micrococcales</taxon>
        <taxon>Intrasporangiaceae</taxon>
        <taxon>Humibacillus</taxon>
    </lineage>
</organism>
<dbReference type="Gene3D" id="1.20.1260.10">
    <property type="match status" value="1"/>
</dbReference>
<dbReference type="OrthoDB" id="9800162at2"/>
<reference evidence="2 3" key="1">
    <citation type="submission" date="2019-06" db="EMBL/GenBank/DDBJ databases">
        <title>Sequencing the genomes of 1000 actinobacteria strains.</title>
        <authorList>
            <person name="Klenk H.-P."/>
        </authorList>
    </citation>
    <scope>NUCLEOTIDE SEQUENCE [LARGE SCALE GENOMIC DNA]</scope>
    <source>
        <strain evidence="2 3">DSM 21776</strain>
    </source>
</reference>
<dbReference type="RefSeq" id="WP_141822724.1">
    <property type="nucleotide sequence ID" value="NZ_BAAAQC010000004.1"/>
</dbReference>
<accession>A0A543PPF1</accession>
<dbReference type="Pfam" id="PF12902">
    <property type="entry name" value="Ferritin-like"/>
    <property type="match status" value="1"/>
</dbReference>
<dbReference type="EMBL" id="VFQF01000002">
    <property type="protein sequence ID" value="TQN45955.1"/>
    <property type="molecule type" value="Genomic_DNA"/>
</dbReference>
<protein>
    <submittedName>
        <fullName evidence="2">Ferritin-like protein</fullName>
    </submittedName>
</protein>
<evidence type="ECO:0000313" key="3">
    <source>
        <dbReference type="Proteomes" id="UP000320085"/>
    </source>
</evidence>
<dbReference type="Proteomes" id="UP000320085">
    <property type="component" value="Unassembled WGS sequence"/>
</dbReference>
<feature type="domain" description="Iminophenyl-pyruvate dimer synthase" evidence="1">
    <location>
        <begin position="25"/>
        <end position="243"/>
    </location>
</feature>
<evidence type="ECO:0000313" key="2">
    <source>
        <dbReference type="EMBL" id="TQN45955.1"/>
    </source>
</evidence>
<dbReference type="PANTHER" id="PTHR34400:SF4">
    <property type="entry name" value="MEMBRANE PROTEIN"/>
    <property type="match status" value="1"/>
</dbReference>
<proteinExistence type="predicted"/>
<sequence>MITIERRHVDEVRGATRPSDLYPSLQAAIELEHATIPPYLTALFSIKQGHNSEAAAIIGSVVGEEMLHLTIACNVLNAIGGTPRIDDPTFIPSYPGPLPMGVHSSLTVGLAKLSRRLVHDVFMAIEEPESVIHIPDGVPRALTAMAGQPEFATIGQFYAAIKEKLADLEDASGKQKETIFVGDPARQVVDSRWYSSAELFAVSGLASALAAIDVIVEQGEGTGASPLDGQHVVAHYYRFAEIVHGRRLVSVDAPPGWAFAGEPVGLDPAGVWDLVTDAKSADYPAHSPARVLVDMFNLSYTTLLGALDRTFNGHPDELSMALSVMVEMQLTAQKLVSTRLPGTGRFAAPTFEYVRGAASG</sequence>
<name>A0A543PPF1_9MICO</name>
<evidence type="ECO:0000259" key="1">
    <source>
        <dbReference type="Pfam" id="PF12902"/>
    </source>
</evidence>
<dbReference type="PANTHER" id="PTHR34400">
    <property type="match status" value="1"/>
</dbReference>
<dbReference type="InterPro" id="IPR012347">
    <property type="entry name" value="Ferritin-like"/>
</dbReference>
<dbReference type="InterPro" id="IPR026820">
    <property type="entry name" value="VioB/RebD_dom"/>
</dbReference>
<gene>
    <name evidence="2" type="ORF">FHX52_2660</name>
</gene>